<protein>
    <submittedName>
        <fullName evidence="1">Uncharacterized protein</fullName>
    </submittedName>
</protein>
<accession>N8Q042</accession>
<sequence>MYAVIIVAVFLFSFLYTYYRGKERLKASRQLFDHSTFLAPVNMFMTGFSKLPNQPFFDVAQFPELKPLQDNWQVIREEAIQLQSQIKAAEKIMMQVLTHSLNVAGNVST</sequence>
<dbReference type="PATRIC" id="fig|1217671.3.peg.2846"/>
<reference evidence="1 2" key="1">
    <citation type="submission" date="2013-02" db="EMBL/GenBank/DDBJ databases">
        <title>The Genome Sequence of Acinetobacter parvus NIPH 1103.</title>
        <authorList>
            <consortium name="The Broad Institute Genome Sequencing Platform"/>
            <consortium name="The Broad Institute Genome Sequencing Center for Infectious Disease"/>
            <person name="Cerqueira G."/>
            <person name="Feldgarden M."/>
            <person name="Courvalin P."/>
            <person name="Perichon B."/>
            <person name="Grillot-Courvalin C."/>
            <person name="Clermont D."/>
            <person name="Rocha E."/>
            <person name="Yoon E.-J."/>
            <person name="Nemec A."/>
            <person name="Walker B."/>
            <person name="Young S.K."/>
            <person name="Zeng Q."/>
            <person name="Gargeya S."/>
            <person name="Fitzgerald M."/>
            <person name="Haas B."/>
            <person name="Abouelleil A."/>
            <person name="Alvarado L."/>
            <person name="Arachchi H.M."/>
            <person name="Berlin A.M."/>
            <person name="Chapman S.B."/>
            <person name="Dewar J."/>
            <person name="Goldberg J."/>
            <person name="Griggs A."/>
            <person name="Gujja S."/>
            <person name="Hansen M."/>
            <person name="Howarth C."/>
            <person name="Imamovic A."/>
            <person name="Larimer J."/>
            <person name="McCowan C."/>
            <person name="Murphy C."/>
            <person name="Neiman D."/>
            <person name="Pearson M."/>
            <person name="Priest M."/>
            <person name="Roberts A."/>
            <person name="Saif S."/>
            <person name="Shea T."/>
            <person name="Sisk P."/>
            <person name="Sykes S."/>
            <person name="Wortman J."/>
            <person name="Nusbaum C."/>
            <person name="Birren B."/>
        </authorList>
    </citation>
    <scope>NUCLEOTIDE SEQUENCE [LARGE SCALE GENOMIC DNA]</scope>
    <source>
        <strain evidence="1 2">NIPH 1103</strain>
    </source>
</reference>
<proteinExistence type="predicted"/>
<gene>
    <name evidence="1" type="ORF">F989_02894</name>
</gene>
<name>N8Q042_9GAMM</name>
<dbReference type="HOGENOM" id="CLU_2178152_0_0_6"/>
<evidence type="ECO:0000313" key="2">
    <source>
        <dbReference type="Proteomes" id="UP000018426"/>
    </source>
</evidence>
<evidence type="ECO:0000313" key="1">
    <source>
        <dbReference type="EMBL" id="ENU32131.1"/>
    </source>
</evidence>
<dbReference type="AlphaFoldDB" id="N8Q042"/>
<dbReference type="EMBL" id="APOL01000048">
    <property type="protein sequence ID" value="ENU32131.1"/>
    <property type="molecule type" value="Genomic_DNA"/>
</dbReference>
<organism evidence="1 2">
    <name type="scientific">Acinetobacter parvus NIPH 1103</name>
    <dbReference type="NCBI Taxonomy" id="1217671"/>
    <lineage>
        <taxon>Bacteria</taxon>
        <taxon>Pseudomonadati</taxon>
        <taxon>Pseudomonadota</taxon>
        <taxon>Gammaproteobacteria</taxon>
        <taxon>Moraxellales</taxon>
        <taxon>Moraxellaceae</taxon>
        <taxon>Acinetobacter</taxon>
    </lineage>
</organism>
<dbReference type="Proteomes" id="UP000018426">
    <property type="component" value="Unassembled WGS sequence"/>
</dbReference>
<comment type="caution">
    <text evidence="1">The sequence shown here is derived from an EMBL/GenBank/DDBJ whole genome shotgun (WGS) entry which is preliminary data.</text>
</comment>